<evidence type="ECO:0008006" key="4">
    <source>
        <dbReference type="Google" id="ProtNLM"/>
    </source>
</evidence>
<dbReference type="Proteomes" id="UP000273083">
    <property type="component" value="Unassembled WGS sequence"/>
</dbReference>
<accession>A0A3N1XAV9</accession>
<dbReference type="AlphaFoldDB" id="A0A3N1XAV9"/>
<evidence type="ECO:0000256" key="1">
    <source>
        <dbReference type="SAM" id="SignalP"/>
    </source>
</evidence>
<sequence>MKTLFNAKKLLLGMLVPFILLTDPLSTFAYEKNISYSPEKEISIKNKITKDNVKVYYDYVNDFYFTQPFRVEKGVKREISYEEYMSRVLEAKTFKETQAQRTNEILNSNSKLINDNGIIQPMMLTYSYQYGKAGEKIVLNTDKATRVSPTVTARDIDTNISVSISTSVSETFKGDFGVTAEIKKLIKATLTLGYSKTTVNSQTFSSSGTIPKGYSGYYQFTPRMLYTWGTVTQIEYTNYVECHRYYSSYTAYLPREVGGYADGDYVIKLTKL</sequence>
<reference evidence="2 3" key="1">
    <citation type="submission" date="2018-11" db="EMBL/GenBank/DDBJ databases">
        <title>Genomic Encyclopedia of Type Strains, Phase IV (KMG-IV): sequencing the most valuable type-strain genomes for metagenomic binning, comparative biology and taxonomic classification.</title>
        <authorList>
            <person name="Goeker M."/>
        </authorList>
    </citation>
    <scope>NUCLEOTIDE SEQUENCE [LARGE SCALE GENOMIC DNA]</scope>
    <source>
        <strain evidence="2 3">DSM 26537</strain>
    </source>
</reference>
<organism evidence="2 3">
    <name type="scientific">Mobilisporobacter senegalensis</name>
    <dbReference type="NCBI Taxonomy" id="1329262"/>
    <lineage>
        <taxon>Bacteria</taxon>
        <taxon>Bacillati</taxon>
        <taxon>Bacillota</taxon>
        <taxon>Clostridia</taxon>
        <taxon>Lachnospirales</taxon>
        <taxon>Lachnospiraceae</taxon>
        <taxon>Mobilisporobacter</taxon>
    </lineage>
</organism>
<comment type="caution">
    <text evidence="2">The sequence shown here is derived from an EMBL/GenBank/DDBJ whole genome shotgun (WGS) entry which is preliminary data.</text>
</comment>
<keyword evidence="1" id="KW-0732">Signal</keyword>
<evidence type="ECO:0000313" key="2">
    <source>
        <dbReference type="EMBL" id="ROR23883.1"/>
    </source>
</evidence>
<dbReference type="RefSeq" id="WP_123610503.1">
    <property type="nucleotide sequence ID" value="NZ_RJVG01000012.1"/>
</dbReference>
<dbReference type="OrthoDB" id="2601703at2"/>
<keyword evidence="3" id="KW-1185">Reference proteome</keyword>
<proteinExistence type="predicted"/>
<feature type="signal peptide" evidence="1">
    <location>
        <begin position="1"/>
        <end position="29"/>
    </location>
</feature>
<name>A0A3N1XAV9_9FIRM</name>
<protein>
    <recommendedName>
        <fullName evidence="4">Toxin ETX/toxin MTX2</fullName>
    </recommendedName>
</protein>
<feature type="chain" id="PRO_5018333871" description="Toxin ETX/toxin MTX2" evidence="1">
    <location>
        <begin position="30"/>
        <end position="272"/>
    </location>
</feature>
<dbReference type="EMBL" id="RJVG01000012">
    <property type="protein sequence ID" value="ROR23883.1"/>
    <property type="molecule type" value="Genomic_DNA"/>
</dbReference>
<gene>
    <name evidence="2" type="ORF">EDD66_11214</name>
</gene>
<evidence type="ECO:0000313" key="3">
    <source>
        <dbReference type="Proteomes" id="UP000273083"/>
    </source>
</evidence>